<dbReference type="RefSeq" id="WP_132338312.1">
    <property type="nucleotide sequence ID" value="NZ_SMJZ01000167.1"/>
</dbReference>
<reference evidence="5 6" key="1">
    <citation type="submission" date="2019-02" db="EMBL/GenBank/DDBJ databases">
        <title>Draft genome sequences of novel Actinobacteria.</title>
        <authorList>
            <person name="Sahin N."/>
            <person name="Ay H."/>
            <person name="Saygin H."/>
        </authorList>
    </citation>
    <scope>NUCLEOTIDE SEQUENCE [LARGE SCALE GENOMIC DNA]</scope>
    <source>
        <strain evidence="5 6">KC201</strain>
    </source>
</reference>
<keyword evidence="2 3" id="KW-0808">Transferase</keyword>
<dbReference type="Pfam" id="PF02801">
    <property type="entry name" value="Ketoacyl-synt_C"/>
    <property type="match status" value="1"/>
</dbReference>
<dbReference type="EMBL" id="SMJZ01000167">
    <property type="protein sequence ID" value="TDC01155.1"/>
    <property type="molecule type" value="Genomic_DNA"/>
</dbReference>
<comment type="caution">
    <text evidence="5">The sequence shown here is derived from an EMBL/GenBank/DDBJ whole genome shotgun (WGS) entry which is preliminary data.</text>
</comment>
<dbReference type="CDD" id="cd00834">
    <property type="entry name" value="KAS_I_II"/>
    <property type="match status" value="1"/>
</dbReference>
<dbReference type="PROSITE" id="PS00606">
    <property type="entry name" value="KS3_1"/>
    <property type="match status" value="1"/>
</dbReference>
<dbReference type="Proteomes" id="UP000295157">
    <property type="component" value="Unassembled WGS sequence"/>
</dbReference>
<protein>
    <submittedName>
        <fullName evidence="5">Beta-ketoacyl-[acyl-carrier-protein] synthase family protein</fullName>
    </submittedName>
</protein>
<comment type="similarity">
    <text evidence="1 3">Belongs to the thiolase-like superfamily. Beta-ketoacyl-ACP synthases family.</text>
</comment>
<evidence type="ECO:0000256" key="1">
    <source>
        <dbReference type="ARBA" id="ARBA00008467"/>
    </source>
</evidence>
<dbReference type="InterPro" id="IPR014030">
    <property type="entry name" value="Ketoacyl_synth_N"/>
</dbReference>
<dbReference type="GO" id="GO:0006633">
    <property type="term" value="P:fatty acid biosynthetic process"/>
    <property type="evidence" value="ECO:0007669"/>
    <property type="project" value="InterPro"/>
</dbReference>
<dbReference type="GO" id="GO:0004315">
    <property type="term" value="F:3-oxoacyl-[acyl-carrier-protein] synthase activity"/>
    <property type="evidence" value="ECO:0007669"/>
    <property type="project" value="InterPro"/>
</dbReference>
<dbReference type="Gene3D" id="3.40.47.10">
    <property type="match status" value="1"/>
</dbReference>
<evidence type="ECO:0000313" key="6">
    <source>
        <dbReference type="Proteomes" id="UP000295157"/>
    </source>
</evidence>
<evidence type="ECO:0000313" key="5">
    <source>
        <dbReference type="EMBL" id="TDC01155.1"/>
    </source>
</evidence>
<dbReference type="OrthoDB" id="9808669at2"/>
<dbReference type="Pfam" id="PF00109">
    <property type="entry name" value="ketoacyl-synt"/>
    <property type="match status" value="1"/>
</dbReference>
<dbReference type="InterPro" id="IPR014031">
    <property type="entry name" value="Ketoacyl_synth_C"/>
</dbReference>
<evidence type="ECO:0000256" key="2">
    <source>
        <dbReference type="ARBA" id="ARBA00022679"/>
    </source>
</evidence>
<dbReference type="PROSITE" id="PS52004">
    <property type="entry name" value="KS3_2"/>
    <property type="match status" value="1"/>
</dbReference>
<dbReference type="SUPFAM" id="SSF53901">
    <property type="entry name" value="Thiolase-like"/>
    <property type="match status" value="2"/>
</dbReference>
<dbReference type="InterPro" id="IPR020841">
    <property type="entry name" value="PKS_Beta-ketoAc_synthase_dom"/>
</dbReference>
<evidence type="ECO:0000256" key="3">
    <source>
        <dbReference type="RuleBase" id="RU003694"/>
    </source>
</evidence>
<dbReference type="PANTHER" id="PTHR11712">
    <property type="entry name" value="POLYKETIDE SYNTHASE-RELATED"/>
    <property type="match status" value="1"/>
</dbReference>
<organism evidence="5 6">
    <name type="scientific">Nonomuraea longispora</name>
    <dbReference type="NCBI Taxonomy" id="1848320"/>
    <lineage>
        <taxon>Bacteria</taxon>
        <taxon>Bacillati</taxon>
        <taxon>Actinomycetota</taxon>
        <taxon>Actinomycetes</taxon>
        <taxon>Streptosporangiales</taxon>
        <taxon>Streptosporangiaceae</taxon>
        <taxon>Nonomuraea</taxon>
    </lineage>
</organism>
<dbReference type="SMART" id="SM00825">
    <property type="entry name" value="PKS_KS"/>
    <property type="match status" value="1"/>
</dbReference>
<proteinExistence type="inferred from homology"/>
<dbReference type="InterPro" id="IPR016039">
    <property type="entry name" value="Thiolase-like"/>
</dbReference>
<name>A0A4R4MY53_9ACTN</name>
<dbReference type="InterPro" id="IPR000794">
    <property type="entry name" value="Beta-ketoacyl_synthase"/>
</dbReference>
<sequence>MHRVVVTGLGPVSSIGIGVAEFTTALRSGRSGISEVRSFDVSKFPRRMAGEVRGFRPEALLQVLEPERWGKASQYAAAAARLAAEDAGLDLTSIDVDRAGAVAGTTGGESQALDALAAQINSSGYAAQDPGLLDLLPSNRISHAISTELGLAGESMTIGTACSASNYAIGYAFDLLRDGEADVMFAAGADVVCRWTHAAFVRLGAMAPEACSPFDRDRPGMLTGEGGSALLLETLEHAQGRGARIYAEVLGYGVNCDAKHPVAPDAGSIAACMRAAHENADIKPSEVDYVCAHGTGTPANDAAEADALREVFGPAPPPISSIKSMLGHTMGAASGFGAIASVLAIHLGFLPPTINWSTPDPALHGIDPVPNRARAAKVRIAQNNGFAFAGNNAITMFGAPA</sequence>
<dbReference type="PANTHER" id="PTHR11712:SF336">
    <property type="entry name" value="3-OXOACYL-[ACYL-CARRIER-PROTEIN] SYNTHASE, MITOCHONDRIAL"/>
    <property type="match status" value="1"/>
</dbReference>
<accession>A0A4R4MY53</accession>
<evidence type="ECO:0000259" key="4">
    <source>
        <dbReference type="PROSITE" id="PS52004"/>
    </source>
</evidence>
<gene>
    <name evidence="5" type="ORF">E1267_32775</name>
</gene>
<dbReference type="AlphaFoldDB" id="A0A4R4MY53"/>
<keyword evidence="6" id="KW-1185">Reference proteome</keyword>
<feature type="domain" description="Ketosynthase family 3 (KS3)" evidence="4">
    <location>
        <begin position="1"/>
        <end position="399"/>
    </location>
</feature>
<dbReference type="GO" id="GO:0005829">
    <property type="term" value="C:cytosol"/>
    <property type="evidence" value="ECO:0007669"/>
    <property type="project" value="TreeGrafter"/>
</dbReference>
<dbReference type="InterPro" id="IPR018201">
    <property type="entry name" value="Ketoacyl_synth_AS"/>
</dbReference>